<evidence type="ECO:0000256" key="1">
    <source>
        <dbReference type="SAM" id="MobiDB-lite"/>
    </source>
</evidence>
<reference evidence="2 3" key="1">
    <citation type="journal article" date="2016" name="Front. Microbiol.">
        <title>Genome and transcriptome sequences reveal the specific parasitism of the nematophagous Purpureocillium lilacinum 36-1.</title>
        <authorList>
            <person name="Xie J."/>
            <person name="Li S."/>
            <person name="Mo C."/>
            <person name="Xiao X."/>
            <person name="Peng D."/>
            <person name="Wang G."/>
            <person name="Xiao Y."/>
        </authorList>
    </citation>
    <scope>NUCLEOTIDE SEQUENCE [LARGE SCALE GENOMIC DNA]</scope>
    <source>
        <strain evidence="2 3">36-1</strain>
    </source>
</reference>
<feature type="region of interest" description="Disordered" evidence="1">
    <location>
        <begin position="205"/>
        <end position="227"/>
    </location>
</feature>
<organism evidence="2 3">
    <name type="scientific">Purpureocillium lilacinum</name>
    <name type="common">Paecilomyces lilacinus</name>
    <dbReference type="NCBI Taxonomy" id="33203"/>
    <lineage>
        <taxon>Eukaryota</taxon>
        <taxon>Fungi</taxon>
        <taxon>Dikarya</taxon>
        <taxon>Ascomycota</taxon>
        <taxon>Pezizomycotina</taxon>
        <taxon>Sordariomycetes</taxon>
        <taxon>Hypocreomycetidae</taxon>
        <taxon>Hypocreales</taxon>
        <taxon>Ophiocordycipitaceae</taxon>
        <taxon>Purpureocillium</taxon>
    </lineage>
</organism>
<proteinExistence type="predicted"/>
<evidence type="ECO:0000313" key="3">
    <source>
        <dbReference type="Proteomes" id="UP000245956"/>
    </source>
</evidence>
<gene>
    <name evidence="2" type="ORF">PCL_12666</name>
</gene>
<feature type="compositionally biased region" description="Basic residues" evidence="1">
    <location>
        <begin position="208"/>
        <end position="219"/>
    </location>
</feature>
<evidence type="ECO:0000313" key="2">
    <source>
        <dbReference type="EMBL" id="PWI64106.1"/>
    </source>
</evidence>
<accession>A0A2U3DPD2</accession>
<comment type="caution">
    <text evidence="2">The sequence shown here is derived from an EMBL/GenBank/DDBJ whole genome shotgun (WGS) entry which is preliminary data.</text>
</comment>
<name>A0A2U3DPD2_PURLI</name>
<protein>
    <submittedName>
        <fullName evidence="2">Uncharacterized protein</fullName>
    </submittedName>
</protein>
<dbReference type="EMBL" id="LCWV01000095">
    <property type="protein sequence ID" value="PWI64106.1"/>
    <property type="molecule type" value="Genomic_DNA"/>
</dbReference>
<dbReference type="AlphaFoldDB" id="A0A2U3DPD2"/>
<sequence length="227" mass="24469">MELLRESVVRLREASLGTLRTSSSLGTLFVTNFYSLLVRRLRLKYSAGARREKLREQTGHTGFGESVLDPSAATSTPFSYEVVSAPPHTAAGLNGGRPDGQVANWPSLADGMTAPRMSHCRRSNEAVSTAGKRGQGAKCGGVEDHAAKVNGVKGRSGWWAEWQGTRTLACTLVLTLVLPLVLGNVQQIAVRSRNGCNPSLPPAAFPCRHSHPVPRRKGKPGWSQPYD</sequence>
<dbReference type="Proteomes" id="UP000245956">
    <property type="component" value="Unassembled WGS sequence"/>
</dbReference>